<accession>B7HD20</accession>
<dbReference type="Proteomes" id="UP000007096">
    <property type="component" value="Chromosome"/>
</dbReference>
<dbReference type="KEGG" id="bcb:BCB4264_A5141"/>
<reference evidence="1 2" key="1">
    <citation type="submission" date="2008-10" db="EMBL/GenBank/DDBJ databases">
        <title>Genome sequence of Bacillus cereus B4264.</title>
        <authorList>
            <person name="Dodson R.J."/>
            <person name="Durkin A.S."/>
            <person name="Rosovitz M.J."/>
            <person name="Rasko D.A."/>
            <person name="Hoffmaster A."/>
            <person name="Ravel J."/>
            <person name="Sutton G."/>
        </authorList>
    </citation>
    <scope>NUCLEOTIDE SEQUENCE [LARGE SCALE GENOMIC DNA]</scope>
    <source>
        <strain evidence="1 2">B4264</strain>
    </source>
</reference>
<name>B7HD20_BACC4</name>
<protein>
    <submittedName>
        <fullName evidence="1">Uncharacterized protein</fullName>
    </submittedName>
</protein>
<proteinExistence type="predicted"/>
<evidence type="ECO:0000313" key="1">
    <source>
        <dbReference type="EMBL" id="ACK61116.1"/>
    </source>
</evidence>
<sequence length="37" mass="4406">MYLLTYTKRKRANKFARLLFPVIPHLIDFLIAVQSLD</sequence>
<gene>
    <name evidence="1" type="ordered locus">BCB4264_A5141</name>
</gene>
<dbReference type="AlphaFoldDB" id="B7HD20"/>
<evidence type="ECO:0000313" key="2">
    <source>
        <dbReference type="Proteomes" id="UP000007096"/>
    </source>
</evidence>
<dbReference type="HOGENOM" id="CLU_3339624_0_0_9"/>
<dbReference type="EMBL" id="CP001176">
    <property type="protein sequence ID" value="ACK61116.1"/>
    <property type="molecule type" value="Genomic_DNA"/>
</dbReference>
<organism evidence="1 2">
    <name type="scientific">Bacillus cereus (strain B4264)</name>
    <dbReference type="NCBI Taxonomy" id="405532"/>
    <lineage>
        <taxon>Bacteria</taxon>
        <taxon>Bacillati</taxon>
        <taxon>Bacillota</taxon>
        <taxon>Bacilli</taxon>
        <taxon>Bacillales</taxon>
        <taxon>Bacillaceae</taxon>
        <taxon>Bacillus</taxon>
        <taxon>Bacillus cereus group</taxon>
    </lineage>
</organism>